<dbReference type="AlphaFoldDB" id="A0AAW2T229"/>
<feature type="region of interest" description="Disordered" evidence="1">
    <location>
        <begin position="1"/>
        <end position="60"/>
    </location>
</feature>
<reference evidence="2" key="1">
    <citation type="submission" date="2020-06" db="EMBL/GenBank/DDBJ databases">
        <authorList>
            <person name="Li T."/>
            <person name="Hu X."/>
            <person name="Zhang T."/>
            <person name="Song X."/>
            <person name="Zhang H."/>
            <person name="Dai N."/>
            <person name="Sheng W."/>
            <person name="Hou X."/>
            <person name="Wei L."/>
        </authorList>
    </citation>
    <scope>NUCLEOTIDE SEQUENCE</scope>
    <source>
        <strain evidence="2">G02</strain>
        <tissue evidence="2">Leaf</tissue>
    </source>
</reference>
<proteinExistence type="predicted"/>
<sequence length="82" mass="8729">MVKDNISLGLDEPKKSELSLTKDDSNFVESNMAAESAGETGGGGGCGDEEDNVHEEELEEKGSVRRFVSFLGRGYGVSGLMK</sequence>
<comment type="caution">
    <text evidence="2">The sequence shown here is derived from an EMBL/GenBank/DDBJ whole genome shotgun (WGS) entry which is preliminary data.</text>
</comment>
<dbReference type="EMBL" id="JACGWJ010000009">
    <property type="protein sequence ID" value="KAL0398833.1"/>
    <property type="molecule type" value="Genomic_DNA"/>
</dbReference>
<evidence type="ECO:0000313" key="2">
    <source>
        <dbReference type="EMBL" id="KAL0398833.1"/>
    </source>
</evidence>
<protein>
    <submittedName>
        <fullName evidence="2">Uncharacterized protein</fullName>
    </submittedName>
</protein>
<reference evidence="2" key="2">
    <citation type="journal article" date="2024" name="Plant">
        <title>Genomic evolution and insights into agronomic trait innovations of Sesamum species.</title>
        <authorList>
            <person name="Miao H."/>
            <person name="Wang L."/>
            <person name="Qu L."/>
            <person name="Liu H."/>
            <person name="Sun Y."/>
            <person name="Le M."/>
            <person name="Wang Q."/>
            <person name="Wei S."/>
            <person name="Zheng Y."/>
            <person name="Lin W."/>
            <person name="Duan Y."/>
            <person name="Cao H."/>
            <person name="Xiong S."/>
            <person name="Wang X."/>
            <person name="Wei L."/>
            <person name="Li C."/>
            <person name="Ma Q."/>
            <person name="Ju M."/>
            <person name="Zhao R."/>
            <person name="Li G."/>
            <person name="Mu C."/>
            <person name="Tian Q."/>
            <person name="Mei H."/>
            <person name="Zhang T."/>
            <person name="Gao T."/>
            <person name="Zhang H."/>
        </authorList>
    </citation>
    <scope>NUCLEOTIDE SEQUENCE</scope>
    <source>
        <strain evidence="2">G02</strain>
    </source>
</reference>
<gene>
    <name evidence="2" type="ORF">Sradi_2226600</name>
</gene>
<organism evidence="2">
    <name type="scientific">Sesamum radiatum</name>
    <name type="common">Black benniseed</name>
    <dbReference type="NCBI Taxonomy" id="300843"/>
    <lineage>
        <taxon>Eukaryota</taxon>
        <taxon>Viridiplantae</taxon>
        <taxon>Streptophyta</taxon>
        <taxon>Embryophyta</taxon>
        <taxon>Tracheophyta</taxon>
        <taxon>Spermatophyta</taxon>
        <taxon>Magnoliopsida</taxon>
        <taxon>eudicotyledons</taxon>
        <taxon>Gunneridae</taxon>
        <taxon>Pentapetalae</taxon>
        <taxon>asterids</taxon>
        <taxon>lamiids</taxon>
        <taxon>Lamiales</taxon>
        <taxon>Pedaliaceae</taxon>
        <taxon>Sesamum</taxon>
    </lineage>
</organism>
<evidence type="ECO:0000256" key="1">
    <source>
        <dbReference type="SAM" id="MobiDB-lite"/>
    </source>
</evidence>
<feature type="compositionally biased region" description="Basic and acidic residues" evidence="1">
    <location>
        <begin position="11"/>
        <end position="25"/>
    </location>
</feature>
<feature type="compositionally biased region" description="Acidic residues" evidence="1">
    <location>
        <begin position="47"/>
        <end position="59"/>
    </location>
</feature>
<accession>A0AAW2T229</accession>
<name>A0AAW2T229_SESRA</name>